<keyword evidence="3 5" id="KW-0547">Nucleotide-binding</keyword>
<dbReference type="SUPFAM" id="SSF52540">
    <property type="entry name" value="P-loop containing nucleoside triphosphate hydrolases"/>
    <property type="match status" value="1"/>
</dbReference>
<evidence type="ECO:0000313" key="7">
    <source>
        <dbReference type="EMBL" id="KAF4719621.1"/>
    </source>
</evidence>
<comment type="caution">
    <text evidence="8">The sequence shown here is derived from an EMBL/GenBank/DDBJ whole genome shotgun (WGS) entry which is preliminary data.</text>
</comment>
<evidence type="ECO:0000256" key="2">
    <source>
        <dbReference type="ARBA" id="ARBA00022705"/>
    </source>
</evidence>
<dbReference type="PANTHER" id="PTHR11630:SF66">
    <property type="entry name" value="DNA REPLICATION LICENSING FACTOR MCM4"/>
    <property type="match status" value="1"/>
</dbReference>
<dbReference type="GO" id="GO:0005634">
    <property type="term" value="C:nucleus"/>
    <property type="evidence" value="ECO:0007669"/>
    <property type="project" value="TreeGrafter"/>
</dbReference>
<dbReference type="Pfam" id="PF00493">
    <property type="entry name" value="MCM"/>
    <property type="match status" value="2"/>
</dbReference>
<dbReference type="EMBL" id="JABANM010011937">
    <property type="protein sequence ID" value="KAF4736852.1"/>
    <property type="molecule type" value="Genomic_DNA"/>
</dbReference>
<feature type="non-terminal residue" evidence="8">
    <location>
        <position position="1"/>
    </location>
</feature>
<dbReference type="PROSITE" id="PS50051">
    <property type="entry name" value="MCM_2"/>
    <property type="match status" value="1"/>
</dbReference>
<reference evidence="9 10" key="1">
    <citation type="submission" date="2020-04" db="EMBL/GenBank/DDBJ databases">
        <title>Perkinsus olseni comparative genomics.</title>
        <authorList>
            <person name="Bogema D.R."/>
        </authorList>
    </citation>
    <scope>NUCLEOTIDE SEQUENCE [LARGE SCALE GENOMIC DNA]</scope>
    <source>
        <strain evidence="8">ATCC PRA-205</strain>
        <strain evidence="7 9">ATCC PRA-207</strain>
    </source>
</reference>
<evidence type="ECO:0000256" key="1">
    <source>
        <dbReference type="ARBA" id="ARBA00008010"/>
    </source>
</evidence>
<dbReference type="InterPro" id="IPR031327">
    <property type="entry name" value="MCM"/>
</dbReference>
<evidence type="ECO:0000313" key="10">
    <source>
        <dbReference type="Proteomes" id="UP000574390"/>
    </source>
</evidence>
<evidence type="ECO:0000256" key="3">
    <source>
        <dbReference type="ARBA" id="ARBA00022741"/>
    </source>
</evidence>
<proteinExistence type="inferred from homology"/>
<feature type="non-terminal residue" evidence="8">
    <location>
        <position position="233"/>
    </location>
</feature>
<dbReference type="Gene3D" id="3.40.50.300">
    <property type="entry name" value="P-loop containing nucleotide triphosphate hydrolases"/>
    <property type="match status" value="2"/>
</dbReference>
<dbReference type="GO" id="GO:0000727">
    <property type="term" value="P:double-strand break repair via break-induced replication"/>
    <property type="evidence" value="ECO:0007669"/>
    <property type="project" value="TreeGrafter"/>
</dbReference>
<sequence length="233" mass="25192">SELNVLLIGDPSTAKSQLLQYVHQASPKGAYASGKGSSAVGLTAHACKDPDAKEWGYSRGSDHHLVMEQQTVSVTKAGIICSMSARTGICAAANPIGSRYDHDQSVVENINLHPAILSRFDLIYLMIDRGTREGDETLADHLVDLFSPPSELEDGAAPDIDQESEEKLKMRSSSDAIGRKKLLSEVEDGRRDRDVFVPITVMLLTTTAGALQVAELIDEFGGTFESYKISLVD</sequence>
<keyword evidence="4 5" id="KW-0067">ATP-binding</keyword>
<dbReference type="SMART" id="SM00350">
    <property type="entry name" value="MCM"/>
    <property type="match status" value="1"/>
</dbReference>
<dbReference type="InterPro" id="IPR027417">
    <property type="entry name" value="P-loop_NTPase"/>
</dbReference>
<accession>A0A7J6SW90</accession>
<dbReference type="AlphaFoldDB" id="A0A7J6SW90"/>
<dbReference type="Proteomes" id="UP000553632">
    <property type="component" value="Unassembled WGS sequence"/>
</dbReference>
<comment type="similarity">
    <text evidence="1 5">Belongs to the MCM family.</text>
</comment>
<feature type="domain" description="MCM C-terminal AAA(+) ATPase" evidence="6">
    <location>
        <begin position="1"/>
        <end position="142"/>
    </location>
</feature>
<dbReference type="EMBL" id="JABANO010025806">
    <property type="protein sequence ID" value="KAF4719621.1"/>
    <property type="molecule type" value="Genomic_DNA"/>
</dbReference>
<evidence type="ECO:0000259" key="6">
    <source>
        <dbReference type="PROSITE" id="PS50051"/>
    </source>
</evidence>
<evidence type="ECO:0000313" key="8">
    <source>
        <dbReference type="EMBL" id="KAF4736852.1"/>
    </source>
</evidence>
<dbReference type="Proteomes" id="UP000574390">
    <property type="component" value="Unassembled WGS sequence"/>
</dbReference>
<keyword evidence="9" id="KW-1185">Reference proteome</keyword>
<keyword evidence="2" id="KW-0235">DNA replication</keyword>
<dbReference type="GO" id="GO:0042555">
    <property type="term" value="C:MCM complex"/>
    <property type="evidence" value="ECO:0007669"/>
    <property type="project" value="TreeGrafter"/>
</dbReference>
<gene>
    <name evidence="8" type="primary">MCM4_1</name>
    <name evidence="8" type="ORF">FOZ62_001847</name>
    <name evidence="7" type="ORF">FOZ63_002587</name>
</gene>
<dbReference type="PRINTS" id="PR01657">
    <property type="entry name" value="MCMFAMILY"/>
</dbReference>
<protein>
    <submittedName>
        <fullName evidence="8">DNA replication licensing factor, mcm4 component</fullName>
    </submittedName>
</protein>
<dbReference type="GO" id="GO:0017116">
    <property type="term" value="F:single-stranded DNA helicase activity"/>
    <property type="evidence" value="ECO:0007669"/>
    <property type="project" value="TreeGrafter"/>
</dbReference>
<evidence type="ECO:0000256" key="5">
    <source>
        <dbReference type="RuleBase" id="RU004070"/>
    </source>
</evidence>
<evidence type="ECO:0000256" key="4">
    <source>
        <dbReference type="ARBA" id="ARBA00022840"/>
    </source>
</evidence>
<name>A0A7J6SW90_PEROL</name>
<keyword evidence="5" id="KW-0238">DNA-binding</keyword>
<dbReference type="PANTHER" id="PTHR11630">
    <property type="entry name" value="DNA REPLICATION LICENSING FACTOR MCM FAMILY MEMBER"/>
    <property type="match status" value="1"/>
</dbReference>
<dbReference type="GO" id="GO:0005524">
    <property type="term" value="F:ATP binding"/>
    <property type="evidence" value="ECO:0007669"/>
    <property type="project" value="UniProtKB-KW"/>
</dbReference>
<dbReference type="GO" id="GO:1902975">
    <property type="term" value="P:mitotic DNA replication initiation"/>
    <property type="evidence" value="ECO:0007669"/>
    <property type="project" value="TreeGrafter"/>
</dbReference>
<dbReference type="InterPro" id="IPR001208">
    <property type="entry name" value="MCM_dom"/>
</dbReference>
<dbReference type="GO" id="GO:0006271">
    <property type="term" value="P:DNA strand elongation involved in DNA replication"/>
    <property type="evidence" value="ECO:0007669"/>
    <property type="project" value="TreeGrafter"/>
</dbReference>
<organism evidence="8 10">
    <name type="scientific">Perkinsus olseni</name>
    <name type="common">Perkinsus atlanticus</name>
    <dbReference type="NCBI Taxonomy" id="32597"/>
    <lineage>
        <taxon>Eukaryota</taxon>
        <taxon>Sar</taxon>
        <taxon>Alveolata</taxon>
        <taxon>Perkinsozoa</taxon>
        <taxon>Perkinsea</taxon>
        <taxon>Perkinsida</taxon>
        <taxon>Perkinsidae</taxon>
        <taxon>Perkinsus</taxon>
    </lineage>
</organism>
<evidence type="ECO:0000313" key="9">
    <source>
        <dbReference type="Proteomes" id="UP000553632"/>
    </source>
</evidence>
<dbReference type="GO" id="GO:0003697">
    <property type="term" value="F:single-stranded DNA binding"/>
    <property type="evidence" value="ECO:0007669"/>
    <property type="project" value="TreeGrafter"/>
</dbReference>